<feature type="compositionally biased region" description="Low complexity" evidence="1">
    <location>
        <begin position="8"/>
        <end position="38"/>
    </location>
</feature>
<evidence type="ECO:0000313" key="2">
    <source>
        <dbReference type="EMBL" id="KAF7441036.1"/>
    </source>
</evidence>
<feature type="compositionally biased region" description="Polar residues" evidence="1">
    <location>
        <begin position="185"/>
        <end position="204"/>
    </location>
</feature>
<evidence type="ECO:0000256" key="1">
    <source>
        <dbReference type="SAM" id="MobiDB-lite"/>
    </source>
</evidence>
<proteinExistence type="predicted"/>
<feature type="region of interest" description="Disordered" evidence="1">
    <location>
        <begin position="1"/>
        <end position="38"/>
    </location>
</feature>
<keyword evidence="3" id="KW-1185">Reference proteome</keyword>
<dbReference type="AlphaFoldDB" id="A0A8H7E077"/>
<organism evidence="2 3">
    <name type="scientific">Pleurotus ostreatus</name>
    <name type="common">Oyster mushroom</name>
    <name type="synonym">White-rot fungus</name>
    <dbReference type="NCBI Taxonomy" id="5322"/>
    <lineage>
        <taxon>Eukaryota</taxon>
        <taxon>Fungi</taxon>
        <taxon>Dikarya</taxon>
        <taxon>Basidiomycota</taxon>
        <taxon>Agaricomycotina</taxon>
        <taxon>Agaricomycetes</taxon>
        <taxon>Agaricomycetidae</taxon>
        <taxon>Agaricales</taxon>
        <taxon>Pleurotineae</taxon>
        <taxon>Pleurotaceae</taxon>
        <taxon>Pleurotus</taxon>
    </lineage>
</organism>
<feature type="region of interest" description="Disordered" evidence="1">
    <location>
        <begin position="91"/>
        <end position="125"/>
    </location>
</feature>
<protein>
    <submittedName>
        <fullName evidence="2">Uncharacterized protein</fullName>
    </submittedName>
</protein>
<feature type="compositionally biased region" description="Low complexity" evidence="1">
    <location>
        <begin position="94"/>
        <end position="106"/>
    </location>
</feature>
<accession>A0A8H7E077</accession>
<dbReference type="Proteomes" id="UP000623687">
    <property type="component" value="Unassembled WGS sequence"/>
</dbReference>
<dbReference type="VEuPathDB" id="FungiDB:PC9H_001385"/>
<reference evidence="2" key="1">
    <citation type="submission" date="2019-07" db="EMBL/GenBank/DDBJ databases">
        <authorList>
            <person name="Palmer J.M."/>
        </authorList>
    </citation>
    <scope>NUCLEOTIDE SEQUENCE</scope>
    <source>
        <strain evidence="2">PC9</strain>
    </source>
</reference>
<feature type="region of interest" description="Disordered" evidence="1">
    <location>
        <begin position="185"/>
        <end position="206"/>
    </location>
</feature>
<dbReference type="RefSeq" id="XP_036636880.1">
    <property type="nucleotide sequence ID" value="XM_036771035.1"/>
</dbReference>
<dbReference type="GeneID" id="59371226"/>
<gene>
    <name evidence="2" type="ORF">PC9H_001385</name>
</gene>
<dbReference type="OrthoDB" id="3029761at2759"/>
<sequence>MNYPPSSPSGTSSASTSSSSSSSSDLVTPSPSPLLNSLSALDSLSLSPLVQQQERRPIHVVCNAPLVAPVPLPYHSPTFLQFDLPDIDADLSHPPYTKASPTTSPKSTKRKRSAHEPVESNDPLSPGLISSLSNLDSMLLLPPPQFSLGDSLYSYTSNAGGAPAAKRRRSFPAPFWRPQLHIGPTTASNSHSAMQRSTQQQQHNRALRHAISFSHSLSNKHHSQSNCPKRQPEIPVSLPCLLPATATASMLPFPTHSSQMHASTVPSSGFGYVHPYSHVPQISGRS</sequence>
<comment type="caution">
    <text evidence="2">The sequence shown here is derived from an EMBL/GenBank/DDBJ whole genome shotgun (WGS) entry which is preliminary data.</text>
</comment>
<name>A0A8H7E077_PLEOS</name>
<evidence type="ECO:0000313" key="3">
    <source>
        <dbReference type="Proteomes" id="UP000623687"/>
    </source>
</evidence>
<dbReference type="EMBL" id="JACETU010000001">
    <property type="protein sequence ID" value="KAF7441036.1"/>
    <property type="molecule type" value="Genomic_DNA"/>
</dbReference>